<evidence type="ECO:0000313" key="2">
    <source>
        <dbReference type="EMBL" id="SDN88970.1"/>
    </source>
</evidence>
<dbReference type="Gene3D" id="2.30.110.10">
    <property type="entry name" value="Electron Transport, Fmn-binding Protein, Chain A"/>
    <property type="match status" value="1"/>
</dbReference>
<dbReference type="Pfam" id="PF01243">
    <property type="entry name" value="PNPOx_N"/>
    <property type="match status" value="1"/>
</dbReference>
<dbReference type="EMBL" id="FNJB01000001">
    <property type="protein sequence ID" value="SDN88970.1"/>
    <property type="molecule type" value="Genomic_DNA"/>
</dbReference>
<reference evidence="3" key="1">
    <citation type="submission" date="2016-10" db="EMBL/GenBank/DDBJ databases">
        <authorList>
            <person name="Varghese N."/>
            <person name="Submissions S."/>
        </authorList>
    </citation>
    <scope>NUCLEOTIDE SEQUENCE [LARGE SCALE GENOMIC DNA]</scope>
    <source>
        <strain evidence="3">IBRC-M 10655</strain>
    </source>
</reference>
<feature type="domain" description="Pyridoxamine 5'-phosphate oxidase N-terminal" evidence="1">
    <location>
        <begin position="41"/>
        <end position="138"/>
    </location>
</feature>
<organism evidence="2 3">
    <name type="scientific">Actinokineospora alba</name>
    <dbReference type="NCBI Taxonomy" id="504798"/>
    <lineage>
        <taxon>Bacteria</taxon>
        <taxon>Bacillati</taxon>
        <taxon>Actinomycetota</taxon>
        <taxon>Actinomycetes</taxon>
        <taxon>Pseudonocardiales</taxon>
        <taxon>Pseudonocardiaceae</taxon>
        <taxon>Actinokineospora</taxon>
    </lineage>
</organism>
<dbReference type="RefSeq" id="WP_091368474.1">
    <property type="nucleotide sequence ID" value="NZ_FNDV01000003.1"/>
</dbReference>
<dbReference type="Proteomes" id="UP000199651">
    <property type="component" value="Unassembled WGS sequence"/>
</dbReference>
<name>A0A1H0F2V6_9PSEU</name>
<dbReference type="InterPro" id="IPR011576">
    <property type="entry name" value="Pyridox_Oxase_N"/>
</dbReference>
<dbReference type="SUPFAM" id="SSF50475">
    <property type="entry name" value="FMN-binding split barrel"/>
    <property type="match status" value="1"/>
</dbReference>
<evidence type="ECO:0000259" key="1">
    <source>
        <dbReference type="Pfam" id="PF01243"/>
    </source>
</evidence>
<dbReference type="OrthoDB" id="9786134at2"/>
<dbReference type="STRING" id="504798.SAMN05421871_103662"/>
<proteinExistence type="predicted"/>
<dbReference type="PANTHER" id="PTHR42815:SF2">
    <property type="entry name" value="FAD-BINDING, PUTATIVE (AFU_ORTHOLOGUE AFUA_6G07600)-RELATED"/>
    <property type="match status" value="1"/>
</dbReference>
<dbReference type="AlphaFoldDB" id="A0A1H0F2V6"/>
<protein>
    <recommendedName>
        <fullName evidence="1">Pyridoxamine 5'-phosphate oxidase N-terminal domain-containing protein</fullName>
    </recommendedName>
</protein>
<keyword evidence="3" id="KW-1185">Reference proteome</keyword>
<sequence>MGTDETTGFDYHPGQRALQDRFDTRRIADRINEHLVHQAITEDDQAFIEARDMVFLATVGPDGQPTCSYKGGDPGFIRVVDEHTLAMPCYDGNGMFLSLGNVAAGSPVGLLFIDLENGGRTRVEGTATVDADDPLLGTWPGALMVMRVQVTRVFPNCGRYVHHYALVERSTFVPRPKRVTPVPSWKRADWAVDALPAHDPANDPGDRPVRWR</sequence>
<accession>A0A1H0F2V6</accession>
<evidence type="ECO:0000313" key="3">
    <source>
        <dbReference type="Proteomes" id="UP000199651"/>
    </source>
</evidence>
<dbReference type="PANTHER" id="PTHR42815">
    <property type="entry name" value="FAD-BINDING, PUTATIVE (AFU_ORTHOLOGUE AFUA_6G07600)-RELATED"/>
    <property type="match status" value="1"/>
</dbReference>
<dbReference type="InterPro" id="IPR012349">
    <property type="entry name" value="Split_barrel_FMN-bd"/>
</dbReference>
<gene>
    <name evidence="2" type="ORF">SAMN05192558_101208</name>
</gene>